<gene>
    <name evidence="9" type="ORF">MCOR_4437</name>
</gene>
<dbReference type="GO" id="GO:0004518">
    <property type="term" value="F:nuclease activity"/>
    <property type="evidence" value="ECO:0007669"/>
    <property type="project" value="UniProtKB-KW"/>
</dbReference>
<sequence>MYDFYDIKEFPLVLGAVDGTLIRIKAPSVDEHLYVCRKGYHALNIQGVSNSNNRFTNVVARWSGSTHDSHIWNNFNLSMAFESGRITNGWLLGDSGYGLKPWLLTPISSPSNETERQYNRAHKSPRCVVQRTFGLWKMRFRCLHIGLTLSPRRSINVILATAGLHNKCLDRGISLNMNDFEEEAEIGPSGRQIDSSEGRRLRNNLVQQIFSR</sequence>
<evidence type="ECO:0000256" key="4">
    <source>
        <dbReference type="ARBA" id="ARBA00022722"/>
    </source>
</evidence>
<dbReference type="Pfam" id="PF13359">
    <property type="entry name" value="DDE_Tnp_4"/>
    <property type="match status" value="1"/>
</dbReference>
<dbReference type="GO" id="GO:0046872">
    <property type="term" value="F:metal ion binding"/>
    <property type="evidence" value="ECO:0007669"/>
    <property type="project" value="UniProtKB-KW"/>
</dbReference>
<keyword evidence="4" id="KW-0540">Nuclease</keyword>
<comment type="cofactor">
    <cofactor evidence="1">
        <name>a divalent metal cation</name>
        <dbReference type="ChEBI" id="CHEBI:60240"/>
    </cofactor>
</comment>
<comment type="subcellular location">
    <subcellularLocation>
        <location evidence="2">Nucleus</location>
    </subcellularLocation>
</comment>
<organism evidence="9 10">
    <name type="scientific">Mytilus coruscus</name>
    <name type="common">Sea mussel</name>
    <dbReference type="NCBI Taxonomy" id="42192"/>
    <lineage>
        <taxon>Eukaryota</taxon>
        <taxon>Metazoa</taxon>
        <taxon>Spiralia</taxon>
        <taxon>Lophotrochozoa</taxon>
        <taxon>Mollusca</taxon>
        <taxon>Bivalvia</taxon>
        <taxon>Autobranchia</taxon>
        <taxon>Pteriomorphia</taxon>
        <taxon>Mytilida</taxon>
        <taxon>Mytiloidea</taxon>
        <taxon>Mytilidae</taxon>
        <taxon>Mytilinae</taxon>
        <taxon>Mytilus</taxon>
    </lineage>
</organism>
<evidence type="ECO:0000256" key="2">
    <source>
        <dbReference type="ARBA" id="ARBA00004123"/>
    </source>
</evidence>
<evidence type="ECO:0000256" key="6">
    <source>
        <dbReference type="ARBA" id="ARBA00022801"/>
    </source>
</evidence>
<dbReference type="AlphaFoldDB" id="A0A6J8A829"/>
<dbReference type="GO" id="GO:0005634">
    <property type="term" value="C:nucleus"/>
    <property type="evidence" value="ECO:0007669"/>
    <property type="project" value="UniProtKB-SubCell"/>
</dbReference>
<dbReference type="PANTHER" id="PTHR22930">
    <property type="match status" value="1"/>
</dbReference>
<comment type="similarity">
    <text evidence="3">Belongs to the HARBI1 family.</text>
</comment>
<evidence type="ECO:0000256" key="3">
    <source>
        <dbReference type="ARBA" id="ARBA00006958"/>
    </source>
</evidence>
<keyword evidence="10" id="KW-1185">Reference proteome</keyword>
<dbReference type="GO" id="GO:0016787">
    <property type="term" value="F:hydrolase activity"/>
    <property type="evidence" value="ECO:0007669"/>
    <property type="project" value="UniProtKB-KW"/>
</dbReference>
<accession>A0A6J8A829</accession>
<name>A0A6J8A829_MYTCO</name>
<evidence type="ECO:0000313" key="10">
    <source>
        <dbReference type="Proteomes" id="UP000507470"/>
    </source>
</evidence>
<evidence type="ECO:0000256" key="1">
    <source>
        <dbReference type="ARBA" id="ARBA00001968"/>
    </source>
</evidence>
<dbReference type="OrthoDB" id="6148513at2759"/>
<protein>
    <submittedName>
        <fullName evidence="9">HARBI1</fullName>
        <ecNumber evidence="9">3.1.-.-</ecNumber>
    </submittedName>
</protein>
<evidence type="ECO:0000256" key="5">
    <source>
        <dbReference type="ARBA" id="ARBA00022723"/>
    </source>
</evidence>
<keyword evidence="6 9" id="KW-0378">Hydrolase</keyword>
<dbReference type="PANTHER" id="PTHR22930:SF250">
    <property type="entry name" value="NUCLEASE HARBI1-LIKE PROTEIN"/>
    <property type="match status" value="1"/>
</dbReference>
<evidence type="ECO:0000313" key="9">
    <source>
        <dbReference type="EMBL" id="CAC5362789.1"/>
    </source>
</evidence>
<dbReference type="InterPro" id="IPR027806">
    <property type="entry name" value="HARBI1_dom"/>
</dbReference>
<reference evidence="9 10" key="1">
    <citation type="submission" date="2020-06" db="EMBL/GenBank/DDBJ databases">
        <authorList>
            <person name="Li R."/>
            <person name="Bekaert M."/>
        </authorList>
    </citation>
    <scope>NUCLEOTIDE SEQUENCE [LARGE SCALE GENOMIC DNA]</scope>
    <source>
        <strain evidence="10">wild</strain>
    </source>
</reference>
<evidence type="ECO:0000259" key="8">
    <source>
        <dbReference type="Pfam" id="PF13359"/>
    </source>
</evidence>
<proteinExistence type="inferred from homology"/>
<keyword evidence="5" id="KW-0479">Metal-binding</keyword>
<feature type="domain" description="DDE Tnp4" evidence="8">
    <location>
        <begin position="17"/>
        <end position="166"/>
    </location>
</feature>
<evidence type="ECO:0000256" key="7">
    <source>
        <dbReference type="ARBA" id="ARBA00023242"/>
    </source>
</evidence>
<dbReference type="EMBL" id="CACVKT020000761">
    <property type="protein sequence ID" value="CAC5362789.1"/>
    <property type="molecule type" value="Genomic_DNA"/>
</dbReference>
<dbReference type="InterPro" id="IPR045249">
    <property type="entry name" value="HARBI1-like"/>
</dbReference>
<keyword evidence="7" id="KW-0539">Nucleus</keyword>
<dbReference type="Proteomes" id="UP000507470">
    <property type="component" value="Unassembled WGS sequence"/>
</dbReference>
<dbReference type="EC" id="3.1.-.-" evidence="9"/>